<evidence type="ECO:0008006" key="4">
    <source>
        <dbReference type="Google" id="ProtNLM"/>
    </source>
</evidence>
<keyword evidence="1" id="KW-1133">Transmembrane helix</keyword>
<dbReference type="InterPro" id="IPR045325">
    <property type="entry name" value="TMEM70/TMEM186/TMEM223"/>
</dbReference>
<evidence type="ECO:0000256" key="1">
    <source>
        <dbReference type="SAM" id="Phobius"/>
    </source>
</evidence>
<evidence type="ECO:0000313" key="2">
    <source>
        <dbReference type="EMBL" id="CAK8677787.1"/>
    </source>
</evidence>
<accession>A0ABP0FDM0</accession>
<gene>
    <name evidence="2" type="ORF">CVLEPA_LOCUS7782</name>
</gene>
<feature type="transmembrane region" description="Helical" evidence="1">
    <location>
        <begin position="76"/>
        <end position="93"/>
    </location>
</feature>
<comment type="caution">
    <text evidence="2">The sequence shown here is derived from an EMBL/GenBank/DDBJ whole genome shotgun (WGS) entry which is preliminary data.</text>
</comment>
<feature type="transmembrane region" description="Helical" evidence="1">
    <location>
        <begin position="124"/>
        <end position="144"/>
    </location>
</feature>
<keyword evidence="1" id="KW-0812">Transmembrane</keyword>
<keyword evidence="1" id="KW-0472">Membrane</keyword>
<sequence length="226" mass="25595">MIFLFRKLPCTSLKFSSGTLCTCVQRIVHQRSAHLRKQLWKRSCRYYSAPAENNQTADKAFLIYNHLNYSLRLPRLFALTGVIALGISALQAIDLRELYENMDEEVAKDYSSSRKIYGGSFGRAVPYIFLATAGLIYYVSTRFVNSTVKKILLSTDRQTITLVSYRLIGRQKVLTFPTEDASLQGNKIKIKNHASSFYVSDQGTIFNKSLFESAFGVSRGVSIRKS</sequence>
<evidence type="ECO:0000313" key="3">
    <source>
        <dbReference type="Proteomes" id="UP001642483"/>
    </source>
</evidence>
<name>A0ABP0FDM0_CLALP</name>
<proteinExistence type="predicted"/>
<protein>
    <recommendedName>
        <fullName evidence="4">Transmembrane protein 223</fullName>
    </recommendedName>
</protein>
<dbReference type="EMBL" id="CAWYQH010000046">
    <property type="protein sequence ID" value="CAK8677787.1"/>
    <property type="molecule type" value="Genomic_DNA"/>
</dbReference>
<reference evidence="2 3" key="1">
    <citation type="submission" date="2024-02" db="EMBL/GenBank/DDBJ databases">
        <authorList>
            <person name="Daric V."/>
            <person name="Darras S."/>
        </authorList>
    </citation>
    <scope>NUCLEOTIDE SEQUENCE [LARGE SCALE GENOMIC DNA]</scope>
</reference>
<dbReference type="Proteomes" id="UP001642483">
    <property type="component" value="Unassembled WGS sequence"/>
</dbReference>
<dbReference type="Pfam" id="PF06979">
    <property type="entry name" value="TMEM70"/>
    <property type="match status" value="1"/>
</dbReference>
<organism evidence="2 3">
    <name type="scientific">Clavelina lepadiformis</name>
    <name type="common">Light-bulb sea squirt</name>
    <name type="synonym">Ascidia lepadiformis</name>
    <dbReference type="NCBI Taxonomy" id="159417"/>
    <lineage>
        <taxon>Eukaryota</taxon>
        <taxon>Metazoa</taxon>
        <taxon>Chordata</taxon>
        <taxon>Tunicata</taxon>
        <taxon>Ascidiacea</taxon>
        <taxon>Aplousobranchia</taxon>
        <taxon>Clavelinidae</taxon>
        <taxon>Clavelina</taxon>
    </lineage>
</organism>
<keyword evidence="3" id="KW-1185">Reference proteome</keyword>